<dbReference type="PROSITE" id="PS51471">
    <property type="entry name" value="FE2OG_OXY"/>
    <property type="match status" value="1"/>
</dbReference>
<evidence type="ECO:0000256" key="2">
    <source>
        <dbReference type="ARBA" id="ARBA00022723"/>
    </source>
</evidence>
<name>A0A1I2JU13_9GAMM</name>
<keyword evidence="9" id="KW-1185">Reference proteome</keyword>
<dbReference type="GO" id="GO:0031418">
    <property type="term" value="F:L-ascorbic acid binding"/>
    <property type="evidence" value="ECO:0007669"/>
    <property type="project" value="UniProtKB-KW"/>
</dbReference>
<dbReference type="Gene3D" id="2.60.120.620">
    <property type="entry name" value="q2cbj1_9rhob like domain"/>
    <property type="match status" value="1"/>
</dbReference>
<dbReference type="GO" id="GO:0004656">
    <property type="term" value="F:procollagen-proline 4-dioxygenase activity"/>
    <property type="evidence" value="ECO:0007669"/>
    <property type="project" value="TreeGrafter"/>
</dbReference>
<gene>
    <name evidence="8" type="ORF">SAMN02799615_04223</name>
</gene>
<keyword evidence="3" id="KW-0847">Vitamin C</keyword>
<organism evidence="8 9">
    <name type="scientific">Dyella marensis</name>
    <dbReference type="NCBI Taxonomy" id="500610"/>
    <lineage>
        <taxon>Bacteria</taxon>
        <taxon>Pseudomonadati</taxon>
        <taxon>Pseudomonadota</taxon>
        <taxon>Gammaproteobacteria</taxon>
        <taxon>Lysobacterales</taxon>
        <taxon>Rhodanobacteraceae</taxon>
        <taxon>Dyella</taxon>
    </lineage>
</organism>
<dbReference type="InterPro" id="IPR045054">
    <property type="entry name" value="P4HA-like"/>
</dbReference>
<dbReference type="InterPro" id="IPR044862">
    <property type="entry name" value="Pro_4_hyd_alph_FE2OG_OXY"/>
</dbReference>
<proteinExistence type="predicted"/>
<protein>
    <submittedName>
        <fullName evidence="8">Prolyl 4-hydroxylase</fullName>
    </submittedName>
</protein>
<dbReference type="InterPro" id="IPR006620">
    <property type="entry name" value="Pro_4_hyd_alph"/>
</dbReference>
<accession>A0A1I2JU13</accession>
<evidence type="ECO:0000256" key="6">
    <source>
        <dbReference type="ARBA" id="ARBA00023004"/>
    </source>
</evidence>
<evidence type="ECO:0000256" key="1">
    <source>
        <dbReference type="ARBA" id="ARBA00001961"/>
    </source>
</evidence>
<dbReference type="RefSeq" id="WP_026634897.1">
    <property type="nucleotide sequence ID" value="NZ_FONH01000031.1"/>
</dbReference>
<keyword evidence="5" id="KW-0560">Oxidoreductase</keyword>
<sequence>MKSFHKIRPELRDWILATARGGHTPLEVVKLMQEAGYDQQQCHRAVSEVLGVPLAALNATIPRAGARRTTHPAAPSSVADGHAVRVSASLDSPVVRVLDGLLTDDECGDLIALASPRLARSLTVDDKGRHQTDERRTSNGMFFSLGETPLIERIERRIARLVDLPVEHGEGLQVLHYQPGQEYEPHFDWFDPTQPGFNAVTARGGQRIASIVMYLNTPKEGGGTGFPAAGLIVTALRGSAVYFAYDTGDQSSLHAGLPVLRGEKWIATKWLRERPYQR</sequence>
<evidence type="ECO:0000256" key="5">
    <source>
        <dbReference type="ARBA" id="ARBA00023002"/>
    </source>
</evidence>
<evidence type="ECO:0000256" key="3">
    <source>
        <dbReference type="ARBA" id="ARBA00022896"/>
    </source>
</evidence>
<dbReference type="GO" id="GO:0005506">
    <property type="term" value="F:iron ion binding"/>
    <property type="evidence" value="ECO:0007669"/>
    <property type="project" value="InterPro"/>
</dbReference>
<dbReference type="Pfam" id="PF13640">
    <property type="entry name" value="2OG-FeII_Oxy_3"/>
    <property type="match status" value="1"/>
</dbReference>
<comment type="cofactor">
    <cofactor evidence="1">
        <name>L-ascorbate</name>
        <dbReference type="ChEBI" id="CHEBI:38290"/>
    </cofactor>
</comment>
<reference evidence="9" key="1">
    <citation type="submission" date="2016-10" db="EMBL/GenBank/DDBJ databases">
        <authorList>
            <person name="Varghese N."/>
            <person name="Submissions S."/>
        </authorList>
    </citation>
    <scope>NUCLEOTIDE SEQUENCE [LARGE SCALE GENOMIC DNA]</scope>
    <source>
        <strain evidence="9">UNC178MFTsu3.1</strain>
    </source>
</reference>
<keyword evidence="2" id="KW-0479">Metal-binding</keyword>
<keyword evidence="6" id="KW-0408">Iron</keyword>
<dbReference type="PANTHER" id="PTHR10869:SF246">
    <property type="entry name" value="TRANSMEMBRANE PROLYL 4-HYDROXYLASE"/>
    <property type="match status" value="1"/>
</dbReference>
<evidence type="ECO:0000313" key="9">
    <source>
        <dbReference type="Proteomes" id="UP000199477"/>
    </source>
</evidence>
<feature type="domain" description="Fe2OG dioxygenase" evidence="7">
    <location>
        <begin position="168"/>
        <end position="273"/>
    </location>
</feature>
<dbReference type="InterPro" id="IPR005123">
    <property type="entry name" value="Oxoglu/Fe-dep_dioxygenase_dom"/>
</dbReference>
<dbReference type="SMART" id="SM00702">
    <property type="entry name" value="P4Hc"/>
    <property type="match status" value="1"/>
</dbReference>
<keyword evidence="4" id="KW-0223">Dioxygenase</keyword>
<evidence type="ECO:0000313" key="8">
    <source>
        <dbReference type="EMBL" id="SFF57598.1"/>
    </source>
</evidence>
<dbReference type="EMBL" id="FONH01000031">
    <property type="protein sequence ID" value="SFF57598.1"/>
    <property type="molecule type" value="Genomic_DNA"/>
</dbReference>
<dbReference type="PANTHER" id="PTHR10869">
    <property type="entry name" value="PROLYL 4-HYDROXYLASE ALPHA SUBUNIT"/>
    <property type="match status" value="1"/>
</dbReference>
<evidence type="ECO:0000259" key="7">
    <source>
        <dbReference type="PROSITE" id="PS51471"/>
    </source>
</evidence>
<evidence type="ECO:0000256" key="4">
    <source>
        <dbReference type="ARBA" id="ARBA00022964"/>
    </source>
</evidence>
<dbReference type="Proteomes" id="UP000199477">
    <property type="component" value="Unassembled WGS sequence"/>
</dbReference>
<dbReference type="AlphaFoldDB" id="A0A1I2JU13"/>
<dbReference type="STRING" id="500610.SAMN02799615_04223"/>